<dbReference type="InterPro" id="IPR007310">
    <property type="entry name" value="Aerobactin_biosyn_IucA/IucC_N"/>
</dbReference>
<dbReference type="PANTHER" id="PTHR34384">
    <property type="entry name" value="L-2,3-DIAMINOPROPANOATE--CITRATE LIGASE"/>
    <property type="match status" value="1"/>
</dbReference>
<keyword evidence="2" id="KW-0732">Signal</keyword>
<feature type="signal peptide" evidence="2">
    <location>
        <begin position="1"/>
        <end position="21"/>
    </location>
</feature>
<dbReference type="Gene3D" id="1.10.510.40">
    <property type="match status" value="1"/>
</dbReference>
<comment type="similarity">
    <text evidence="1">Belongs to the IucA/IucC family.</text>
</comment>
<dbReference type="GO" id="GO:0019290">
    <property type="term" value="P:siderophore biosynthetic process"/>
    <property type="evidence" value="ECO:0007669"/>
    <property type="project" value="InterPro"/>
</dbReference>
<dbReference type="EMBL" id="MAAO01000004">
    <property type="protein sequence ID" value="OUR98674.1"/>
    <property type="molecule type" value="Genomic_DNA"/>
</dbReference>
<feature type="domain" description="Aerobactin siderophore biosynthesis IucA/IucC N-terminal" evidence="3">
    <location>
        <begin position="92"/>
        <end position="294"/>
    </location>
</feature>
<dbReference type="Proteomes" id="UP000196531">
    <property type="component" value="Unassembled WGS sequence"/>
</dbReference>
<dbReference type="Pfam" id="PF04183">
    <property type="entry name" value="IucA_IucC"/>
    <property type="match status" value="1"/>
</dbReference>
<dbReference type="AlphaFoldDB" id="A0A1Y5FEQ3"/>
<dbReference type="InterPro" id="IPR037455">
    <property type="entry name" value="LucA/IucC-like"/>
</dbReference>
<gene>
    <name evidence="4" type="ORF">A9Q84_04480</name>
</gene>
<evidence type="ECO:0000256" key="1">
    <source>
        <dbReference type="ARBA" id="ARBA00007832"/>
    </source>
</evidence>
<proteinExistence type="inferred from homology"/>
<accession>A0A1Y5FEQ3</accession>
<feature type="chain" id="PRO_5013164668" description="Aerobactin siderophore biosynthesis IucA/IucC N-terminal domain-containing protein" evidence="2">
    <location>
        <begin position="22"/>
        <end position="614"/>
    </location>
</feature>
<evidence type="ECO:0000259" key="3">
    <source>
        <dbReference type="Pfam" id="PF04183"/>
    </source>
</evidence>
<name>A0A1Y5FEQ3_9BACT</name>
<comment type="caution">
    <text evidence="4">The sequence shown here is derived from an EMBL/GenBank/DDBJ whole genome shotgun (WGS) entry which is preliminary data.</text>
</comment>
<protein>
    <recommendedName>
        <fullName evidence="3">Aerobactin siderophore biosynthesis IucA/IucC N-terminal domain-containing protein</fullName>
    </recommendedName>
</protein>
<reference evidence="5" key="1">
    <citation type="journal article" date="2017" name="Proc. Natl. Acad. Sci. U.S.A.">
        <title>Simulation of Deepwater Horizon oil plume reveals substrate specialization within a complex community of hydrocarbon-degraders.</title>
        <authorList>
            <person name="Hu P."/>
            <person name="Dubinsky E.A."/>
            <person name="Probst A.J."/>
            <person name="Wang J."/>
            <person name="Sieber C.M.K."/>
            <person name="Tom L.M."/>
            <person name="Gardinali P."/>
            <person name="Banfield J.F."/>
            <person name="Atlas R.M."/>
            <person name="Andersen G.L."/>
        </authorList>
    </citation>
    <scope>NUCLEOTIDE SEQUENCE [LARGE SCALE GENOMIC DNA]</scope>
</reference>
<evidence type="ECO:0000256" key="2">
    <source>
        <dbReference type="SAM" id="SignalP"/>
    </source>
</evidence>
<evidence type="ECO:0000313" key="5">
    <source>
        <dbReference type="Proteomes" id="UP000196531"/>
    </source>
</evidence>
<dbReference type="PANTHER" id="PTHR34384:SF5">
    <property type="entry name" value="L-2,3-DIAMINOPROPANOATE--CITRATE LIGASE"/>
    <property type="match status" value="1"/>
</dbReference>
<evidence type="ECO:0000313" key="4">
    <source>
        <dbReference type="EMBL" id="OUR98674.1"/>
    </source>
</evidence>
<sequence>MKTLKFKFFLLLCALSSLVYFSTTDHFGRLEFNNTRDISEVKTKVLKKSKIDDHVFIVEKINGSENIPESISKMLYEEQVLHVKGLWGPGAFSTPMNKAYWPESQPKFSIPYYLVPEEEADFIKTQTMSGGVLSQITEEIDGKKYHKLFVHPESYKHYKFMKPHFKFVGPAESEFMAAPTSSYRSLLLWNKKGGTKPFIAKVTLDTTIIGSISRVVKRREVLRSVANQRAFEILGRDKLQGMGSDIYPETGGLNLKLTKAYEDAPKEVGGQIIRELPDEFINGEVHWVSLAAVMSPERKGEPMVMDMIRKSGMSSKEFIDKILIDSYMDMFEKLSFEQGMNFEPHSQNLSIELKNGAPTGKWVHRDFGGMWPDIIKMVDNGKLQKAYLNFANAEDFYFLGARSNFSTSYAFFYKRQVFDMLVKEIEKNDPSLTRNEVFALNDKIDTRMKNLIGDLLGDESLGKVPTMSNYQQLGKKLQENVEFDTSKNSIKAEGKKQIEWAKKYIDLKKTNDEWVPYANILSSKDIEFRISDDGVYIVRDGKILQFGLFNEEELKVFKEHDLSFKTMNDHKARFTREALSVEVVKGEPTSAKVASLFARGKANCKSVFKSLLGF</sequence>
<organism evidence="4 5">
    <name type="scientific">Halobacteriovorax marinus</name>
    <dbReference type="NCBI Taxonomy" id="97084"/>
    <lineage>
        <taxon>Bacteria</taxon>
        <taxon>Pseudomonadati</taxon>
        <taxon>Bdellovibrionota</taxon>
        <taxon>Bacteriovoracia</taxon>
        <taxon>Bacteriovoracales</taxon>
        <taxon>Halobacteriovoraceae</taxon>
        <taxon>Halobacteriovorax</taxon>
    </lineage>
</organism>